<keyword evidence="2 5" id="KW-0378">Hydrolase</keyword>
<feature type="compositionally biased region" description="Basic and acidic residues" evidence="7">
    <location>
        <begin position="617"/>
        <end position="628"/>
    </location>
</feature>
<dbReference type="PANTHER" id="PTHR14226:SF66">
    <property type="entry name" value="TRIACYLGLYCEROL LIPASE PTL2"/>
    <property type="match status" value="1"/>
</dbReference>
<comment type="similarity">
    <text evidence="1 6">Belongs to the PLPL family.</text>
</comment>
<dbReference type="GO" id="GO:0016020">
    <property type="term" value="C:membrane"/>
    <property type="evidence" value="ECO:0007669"/>
    <property type="project" value="UniProtKB-SubCell"/>
</dbReference>
<feature type="compositionally biased region" description="Polar residues" evidence="7">
    <location>
        <begin position="605"/>
        <end position="616"/>
    </location>
</feature>
<dbReference type="STRING" id="154538.A0A1M2V857"/>
<feature type="transmembrane region" description="Helical" evidence="6">
    <location>
        <begin position="81"/>
        <end position="101"/>
    </location>
</feature>
<dbReference type="GO" id="GO:0016042">
    <property type="term" value="P:lipid catabolic process"/>
    <property type="evidence" value="ECO:0007669"/>
    <property type="project" value="UniProtKB-UniRule"/>
</dbReference>
<keyword evidence="4 5" id="KW-0443">Lipid metabolism</keyword>
<dbReference type="Pfam" id="PF01734">
    <property type="entry name" value="Patatin"/>
    <property type="match status" value="1"/>
</dbReference>
<dbReference type="Pfam" id="PF11815">
    <property type="entry name" value="DUF3336"/>
    <property type="match status" value="2"/>
</dbReference>
<feature type="region of interest" description="Disordered" evidence="7">
    <location>
        <begin position="758"/>
        <end position="780"/>
    </location>
</feature>
<accession>A0A1M2V857</accession>
<evidence type="ECO:0000313" key="10">
    <source>
        <dbReference type="Proteomes" id="UP000184267"/>
    </source>
</evidence>
<name>A0A1M2V857_TRAPU</name>
<evidence type="ECO:0000256" key="4">
    <source>
        <dbReference type="ARBA" id="ARBA00023098"/>
    </source>
</evidence>
<feature type="region of interest" description="Disordered" evidence="7">
    <location>
        <begin position="605"/>
        <end position="691"/>
    </location>
</feature>
<dbReference type="PANTHER" id="PTHR14226">
    <property type="entry name" value="NEUROPATHY TARGET ESTERASE/SWISS CHEESE D.MELANOGASTER"/>
    <property type="match status" value="1"/>
</dbReference>
<dbReference type="EMBL" id="MNAD01001599">
    <property type="protein sequence ID" value="OJT03754.1"/>
    <property type="molecule type" value="Genomic_DNA"/>
</dbReference>
<dbReference type="EC" id="3.1.1.-" evidence="6"/>
<feature type="active site" description="Proton acceptor" evidence="5">
    <location>
        <position position="415"/>
    </location>
</feature>
<dbReference type="InterPro" id="IPR050301">
    <property type="entry name" value="NTE"/>
</dbReference>
<dbReference type="AlphaFoldDB" id="A0A1M2V857"/>
<dbReference type="GO" id="GO:0004806">
    <property type="term" value="F:triacylglycerol lipase activity"/>
    <property type="evidence" value="ECO:0007669"/>
    <property type="project" value="InterPro"/>
</dbReference>
<organism evidence="9 10">
    <name type="scientific">Trametes pubescens</name>
    <name type="common">White-rot fungus</name>
    <dbReference type="NCBI Taxonomy" id="154538"/>
    <lineage>
        <taxon>Eukaryota</taxon>
        <taxon>Fungi</taxon>
        <taxon>Dikarya</taxon>
        <taxon>Basidiomycota</taxon>
        <taxon>Agaricomycotina</taxon>
        <taxon>Agaricomycetes</taxon>
        <taxon>Polyporales</taxon>
        <taxon>Polyporaceae</taxon>
        <taxon>Trametes</taxon>
    </lineage>
</organism>
<dbReference type="GO" id="GO:0006641">
    <property type="term" value="P:triglyceride metabolic process"/>
    <property type="evidence" value="ECO:0007669"/>
    <property type="project" value="UniProtKB-ARBA"/>
</dbReference>
<comment type="function">
    <text evidence="6">Lipid hydrolase.</text>
</comment>
<feature type="short sequence motif" description="GXSXG" evidence="5">
    <location>
        <begin position="268"/>
        <end position="272"/>
    </location>
</feature>
<keyword evidence="6" id="KW-0812">Transmembrane</keyword>
<dbReference type="Gene3D" id="3.40.1090.10">
    <property type="entry name" value="Cytosolic phospholipase A2 catalytic domain"/>
    <property type="match status" value="2"/>
</dbReference>
<evidence type="ECO:0000256" key="1">
    <source>
        <dbReference type="ARBA" id="ARBA00006104"/>
    </source>
</evidence>
<evidence type="ECO:0000256" key="6">
    <source>
        <dbReference type="RuleBase" id="RU362055"/>
    </source>
</evidence>
<reference evidence="9 10" key="1">
    <citation type="submission" date="2016-10" db="EMBL/GenBank/DDBJ databases">
        <title>Genome sequence of the basidiomycete white-rot fungus Trametes pubescens.</title>
        <authorList>
            <person name="Makela M.R."/>
            <person name="Granchi Z."/>
            <person name="Peng M."/>
            <person name="De Vries R.P."/>
            <person name="Grigoriev I."/>
            <person name="Riley R."/>
            <person name="Hilden K."/>
        </authorList>
    </citation>
    <scope>NUCLEOTIDE SEQUENCE [LARGE SCALE GENOMIC DNA]</scope>
    <source>
        <strain evidence="9 10">FBCC735</strain>
    </source>
</reference>
<protein>
    <recommendedName>
        <fullName evidence="6">Patatin-like phospholipase domain-containing protein</fullName>
        <ecNumber evidence="6">3.1.1.-</ecNumber>
    </recommendedName>
</protein>
<dbReference type="InterPro" id="IPR021771">
    <property type="entry name" value="Triacylglycerol_lipase_N"/>
</dbReference>
<comment type="caution">
    <text evidence="9">The sequence shown here is derived from an EMBL/GenBank/DDBJ whole genome shotgun (WGS) entry which is preliminary data.</text>
</comment>
<dbReference type="InterPro" id="IPR016035">
    <property type="entry name" value="Acyl_Trfase/lysoPLipase"/>
</dbReference>
<dbReference type="InterPro" id="IPR002641">
    <property type="entry name" value="PNPLA_dom"/>
</dbReference>
<comment type="subcellular location">
    <subcellularLocation>
        <location evidence="6">Membrane</location>
        <topology evidence="6">Single-pass membrane protein</topology>
    </subcellularLocation>
</comment>
<dbReference type="OMA" id="PRTRFMD"/>
<dbReference type="CDD" id="cd07232">
    <property type="entry name" value="Pat_PLPL"/>
    <property type="match status" value="1"/>
</dbReference>
<evidence type="ECO:0000256" key="2">
    <source>
        <dbReference type="ARBA" id="ARBA00022801"/>
    </source>
</evidence>
<keyword evidence="6" id="KW-1133">Transmembrane helix</keyword>
<dbReference type="PROSITE" id="PS51635">
    <property type="entry name" value="PNPLA"/>
    <property type="match status" value="1"/>
</dbReference>
<evidence type="ECO:0000256" key="5">
    <source>
        <dbReference type="PROSITE-ProRule" id="PRU01161"/>
    </source>
</evidence>
<feature type="domain" description="PNPLA" evidence="8">
    <location>
        <begin position="237"/>
        <end position="428"/>
    </location>
</feature>
<evidence type="ECO:0000313" key="9">
    <source>
        <dbReference type="EMBL" id="OJT03754.1"/>
    </source>
</evidence>
<keyword evidence="3 5" id="KW-0442">Lipid degradation</keyword>
<comment type="caution">
    <text evidence="5">Lacks conserved residue(s) required for the propagation of feature annotation.</text>
</comment>
<evidence type="ECO:0000259" key="8">
    <source>
        <dbReference type="PROSITE" id="PS51635"/>
    </source>
</evidence>
<feature type="active site" description="Nucleophile" evidence="5">
    <location>
        <position position="270"/>
    </location>
</feature>
<evidence type="ECO:0000256" key="7">
    <source>
        <dbReference type="SAM" id="MobiDB-lite"/>
    </source>
</evidence>
<feature type="region of interest" description="Disordered" evidence="7">
    <location>
        <begin position="711"/>
        <end position="742"/>
    </location>
</feature>
<evidence type="ECO:0000256" key="3">
    <source>
        <dbReference type="ARBA" id="ARBA00022963"/>
    </source>
</evidence>
<keyword evidence="10" id="KW-1185">Reference proteome</keyword>
<dbReference type="Proteomes" id="UP000184267">
    <property type="component" value="Unassembled WGS sequence"/>
</dbReference>
<proteinExistence type="inferred from homology"/>
<sequence length="780" mass="87898">MLQFEEALRADDPAILSDFNEAPNSPVVGPQRFGTPSFGQRVRKVSALSDFAPVNLKVKRRRRPPRPAHKGREWLYLTLRWPLLGLIFLFIAAQFSMYVLIRQLVNAKEWISAWRGRRGILRARLRNARTYQEWKDAALALDEHMLFDDWKLLDEDPYYDWKLVRKTIQRGEDIPAQHANSTHLGHQTYYGTKVLIESYIDEVEKALEYIRHTPDISNEEKKRFFKSANTNLGTSALCLSGGASFGYYHFGVVRAFLDQDLLPRVISGTSAGGLVAALVCTRTDAELRELLVPELANRITACEDTFQVWFKRFWITGARFDSSTWAKKACFFTRGSMTFREAYMRTGRILNVSVIPAERHSPTKLLNYITAPDTVIWSALLASAAVPGILNPVALMQKTKEGNIVPWNWGSKFKDGSLRVDIPVQALNLYFNVTHPIVSQVNPHVHLFFFAPQGSAGKPVAHSKGKGWRGNFLLSAAEQWLKLELTKNFKDWIHILSDPDPVELERMMRIGQLVTWPKLHMIENRHRLERQIFLGRQSVRRAMQSGSRERMANKIESMPQEPIPPPNTGTNLPTFLAPPVMATTATEEPLPMDTDAEAAYINGSSHRGSLVQASTSSHRDRDHPEHGSSRHPRRRRTPISVHADGSLDDLAEGDFGAATPDPPPPPSGSETDRQSTHSRGHHARASDTSSLFKRLRKASLNTAFSPFASLRRPMRSPQAEGQVVATPEPVWSGDSSSDDDDLSVMSFRRSRFPSALELHQAVPDRNSSDEGLQPEVDRDS</sequence>
<gene>
    <name evidence="9" type="ORF">TRAPUB_5576</name>
</gene>
<dbReference type="SUPFAM" id="SSF52151">
    <property type="entry name" value="FabD/lysophospholipase-like"/>
    <property type="match status" value="1"/>
</dbReference>
<dbReference type="OrthoDB" id="15478at2759"/>
<keyword evidence="6" id="KW-0472">Membrane</keyword>